<dbReference type="Proteomes" id="UP001332192">
    <property type="component" value="Chromosome"/>
</dbReference>
<dbReference type="EC" id="1.-.-.-" evidence="3"/>
<dbReference type="InterPro" id="IPR036188">
    <property type="entry name" value="FAD/NAD-bd_sf"/>
</dbReference>
<dbReference type="PANTHER" id="PTHR13847:SF287">
    <property type="entry name" value="FAD-DEPENDENT OXIDOREDUCTASE DOMAIN-CONTAINING PROTEIN 1"/>
    <property type="match status" value="1"/>
</dbReference>
<organism evidence="3 4">
    <name type="scientific">Carboxydichorda subterranea</name>
    <dbReference type="NCBI Taxonomy" id="3109565"/>
    <lineage>
        <taxon>Bacteria</taxon>
        <taxon>Bacillati</taxon>
        <taxon>Bacillota</taxon>
        <taxon>Limnochordia</taxon>
        <taxon>Limnochordales</taxon>
        <taxon>Geochordaceae</taxon>
        <taxon>Carboxydichorda</taxon>
    </lineage>
</organism>
<evidence type="ECO:0000313" key="4">
    <source>
        <dbReference type="Proteomes" id="UP001332192"/>
    </source>
</evidence>
<reference evidence="3 4" key="1">
    <citation type="journal article" date="2024" name="Front. Microbiol.">
        <title>Novel thermophilic genera Geochorda gen. nov. and Carboxydochorda gen. nov. from the deep terrestrial subsurface reveal the ecophysiological diversity in the class Limnochordia.</title>
        <authorList>
            <person name="Karnachuk O.V."/>
            <person name="Lukina A.P."/>
            <person name="Avakyan M.R."/>
            <person name="Kadnikov V.V."/>
            <person name="Begmatov S."/>
            <person name="Beletsky A.V."/>
            <person name="Vlasova K.G."/>
            <person name="Novikov A.A."/>
            <person name="Shcherbakova V.A."/>
            <person name="Mardanov A.V."/>
            <person name="Ravin N.V."/>
        </authorList>
    </citation>
    <scope>NUCLEOTIDE SEQUENCE [LARGE SCALE GENOMIC DNA]</scope>
    <source>
        <strain evidence="3 4">L945</strain>
    </source>
</reference>
<dbReference type="EMBL" id="CP141615">
    <property type="protein sequence ID" value="WRP17845.1"/>
    <property type="molecule type" value="Genomic_DNA"/>
</dbReference>
<name>A0ABZ1BYF9_9FIRM</name>
<dbReference type="SUPFAM" id="SSF51905">
    <property type="entry name" value="FAD/NAD(P)-binding domain"/>
    <property type="match status" value="1"/>
</dbReference>
<dbReference type="Gene3D" id="3.50.50.60">
    <property type="entry name" value="FAD/NAD(P)-binding domain"/>
    <property type="match status" value="1"/>
</dbReference>
<dbReference type="InterPro" id="IPR006076">
    <property type="entry name" value="FAD-dep_OxRdtase"/>
</dbReference>
<gene>
    <name evidence="3" type="ORF">U7230_02195</name>
</gene>
<dbReference type="SUPFAM" id="SSF54373">
    <property type="entry name" value="FAD-linked reductases, C-terminal domain"/>
    <property type="match status" value="1"/>
</dbReference>
<sequence>MQRAFPLRADVVVIGGGVVGVSTAYHLAALGRADVVVVEREEALGMGSTGRSAGGVRIQYSTEVNVRLSAWSIEMLRRFGELTGESAGLRQHGYLIVTGDVAEMSRFEQNVALQRSLGFDVKLLDPRRAQALVPQLRVDDLVGATFHAQDGYADPHSVLQGLARKAREMGARLFLATEAFAVDVRGGRVAGVAVRRPPGSRGPGAEEQAIIEARYVVNAAGPYAAEVGRMAGVVVPVKPYRRMVWVTEPIGLFRPDLPMVIDFDSGFYVRREGERLLFGMANPEEGPGFRTDVDWAFLPRVLEAGVHRLPALAEARVRRGWAGLYEVSPDHNAIIGEAPEVRGLYLANGFSGHGFQQAPAVGRVLAEMILGLPLSVDVSPLDIRRFSTGGRLVESQVV</sequence>
<dbReference type="PANTHER" id="PTHR13847">
    <property type="entry name" value="SARCOSINE DEHYDROGENASE-RELATED"/>
    <property type="match status" value="1"/>
</dbReference>
<proteinExistence type="predicted"/>
<keyword evidence="4" id="KW-1185">Reference proteome</keyword>
<dbReference type="GO" id="GO:0016491">
    <property type="term" value="F:oxidoreductase activity"/>
    <property type="evidence" value="ECO:0007669"/>
    <property type="project" value="UniProtKB-KW"/>
</dbReference>
<evidence type="ECO:0000313" key="3">
    <source>
        <dbReference type="EMBL" id="WRP17845.1"/>
    </source>
</evidence>
<dbReference type="Pfam" id="PF01266">
    <property type="entry name" value="DAO"/>
    <property type="match status" value="1"/>
</dbReference>
<dbReference type="Gene3D" id="3.30.9.10">
    <property type="entry name" value="D-Amino Acid Oxidase, subunit A, domain 2"/>
    <property type="match status" value="1"/>
</dbReference>
<evidence type="ECO:0000259" key="2">
    <source>
        <dbReference type="Pfam" id="PF01266"/>
    </source>
</evidence>
<accession>A0ABZ1BYF9</accession>
<protein>
    <submittedName>
        <fullName evidence="3">FAD-binding oxidoreductase</fullName>
        <ecNumber evidence="3">1.-.-.-</ecNumber>
    </submittedName>
</protein>
<dbReference type="RefSeq" id="WP_324717115.1">
    <property type="nucleotide sequence ID" value="NZ_CP141615.1"/>
</dbReference>
<keyword evidence="1 3" id="KW-0560">Oxidoreductase</keyword>
<evidence type="ECO:0000256" key="1">
    <source>
        <dbReference type="ARBA" id="ARBA00023002"/>
    </source>
</evidence>
<feature type="domain" description="FAD dependent oxidoreductase" evidence="2">
    <location>
        <begin position="10"/>
        <end position="368"/>
    </location>
</feature>